<keyword evidence="3" id="KW-1185">Reference proteome</keyword>
<proteinExistence type="predicted"/>
<accession>A0A8C5GBN1</accession>
<feature type="region of interest" description="Disordered" evidence="1">
    <location>
        <begin position="38"/>
        <end position="77"/>
    </location>
</feature>
<reference evidence="2" key="2">
    <citation type="submission" date="2025-08" db="UniProtKB">
        <authorList>
            <consortium name="Ensembl"/>
        </authorList>
    </citation>
    <scope>IDENTIFICATION</scope>
</reference>
<evidence type="ECO:0000256" key="1">
    <source>
        <dbReference type="SAM" id="MobiDB-lite"/>
    </source>
</evidence>
<reference evidence="2" key="3">
    <citation type="submission" date="2025-09" db="UniProtKB">
        <authorList>
            <consortium name="Ensembl"/>
        </authorList>
    </citation>
    <scope>IDENTIFICATION</scope>
</reference>
<reference evidence="2" key="1">
    <citation type="submission" date="2020-06" db="EMBL/GenBank/DDBJ databases">
        <authorList>
            <consortium name="Wellcome Sanger Institute Data Sharing"/>
        </authorList>
    </citation>
    <scope>NUCLEOTIDE SEQUENCE [LARGE SCALE GENOMIC DNA]</scope>
</reference>
<evidence type="ECO:0000313" key="3">
    <source>
        <dbReference type="Proteomes" id="UP000694680"/>
    </source>
</evidence>
<protein>
    <submittedName>
        <fullName evidence="2">Death domain containing 1</fullName>
    </submittedName>
</protein>
<dbReference type="PANTHER" id="PTHR28336">
    <property type="entry name" value="BA1-643"/>
    <property type="match status" value="1"/>
</dbReference>
<dbReference type="Proteomes" id="UP000694680">
    <property type="component" value="Chromosome 18"/>
</dbReference>
<evidence type="ECO:0000313" key="2">
    <source>
        <dbReference type="Ensembl" id="ENSGWIP00000027903.1"/>
    </source>
</evidence>
<name>A0A8C5GBN1_GOUWI</name>
<dbReference type="Ensembl" id="ENSGWIT00000030443.1">
    <property type="protein sequence ID" value="ENSGWIP00000027903.1"/>
    <property type="gene ID" value="ENSGWIG00000014595.1"/>
</dbReference>
<dbReference type="Gene3D" id="2.60.220.30">
    <property type="match status" value="1"/>
</dbReference>
<sequence length="697" mass="78709">METLSTVITKIDTAFLQLCAGEDFAGTLLETKDRKATVQKEHMEAPNHCIDGLDSGSRQEYENEGDQSQHTSDSVKDQSIVFEEKPNHCQTDLLKETEKKQESMTGKSKDTKSDWITVGLSGQQEDTLSGVPDSCFIKAPVEAIQALRSQVVDNLSCLVVSGPEELLSRVIQIKVPERENFPFPVMVALPFHTRYRGAYRDITVKIVDEERKVSYVRPVTTEGIYGGRKGSFAQVKVYTFGLFAVVSCLRKESYTVPKRGLSHKLVMDPRICLKYLSGSFTAPVIAQTMIQPIEAVLLTAAKSRNDAFRSVVSTSPLLYLAHPSSQILKRPFSVTLPCPPNPDKKREIKVREEYWSLSSFPFANYKNTNLFSTKSQEMSNESLIALGFKDEQWSALDKVVVRNQQNGLVSFDLTEKFERLIVIRLLSQVPPCVLTSLAEELEASVCCHSVTVVLQRRLDEPHTVLVAVVPSRDLNWEINKLKARGYNGGSVECSPEFCMCEADLLVLRFTGNITSTGFGKYHNMWMAFHSQRKNHLQLHVIEVDQFGNYSSPHYKGTVLFHKVTRGQLEWQGEGAILKDTKRCKTHLKLIFLLAIDSLSDSLLLWLSGELSEEEVSLLVPLLRLRRSSTQLVKLRAGNHLSSQVFHILLMWRRGLPTMLHRSKASQLAKCLVRSGRPDLAHELLLRWDNRRRQTLIS</sequence>
<organism evidence="2 3">
    <name type="scientific">Gouania willdenowi</name>
    <name type="common">Blunt-snouted clingfish</name>
    <name type="synonym">Lepadogaster willdenowi</name>
    <dbReference type="NCBI Taxonomy" id="441366"/>
    <lineage>
        <taxon>Eukaryota</taxon>
        <taxon>Metazoa</taxon>
        <taxon>Chordata</taxon>
        <taxon>Craniata</taxon>
        <taxon>Vertebrata</taxon>
        <taxon>Euteleostomi</taxon>
        <taxon>Actinopterygii</taxon>
        <taxon>Neopterygii</taxon>
        <taxon>Teleostei</taxon>
        <taxon>Neoteleostei</taxon>
        <taxon>Acanthomorphata</taxon>
        <taxon>Ovalentaria</taxon>
        <taxon>Blenniimorphae</taxon>
        <taxon>Blenniiformes</taxon>
        <taxon>Gobiesocoidei</taxon>
        <taxon>Gobiesocidae</taxon>
        <taxon>Gobiesocinae</taxon>
        <taxon>Gouania</taxon>
    </lineage>
</organism>
<feature type="region of interest" description="Disordered" evidence="1">
    <location>
        <begin position="91"/>
        <end position="110"/>
    </location>
</feature>
<dbReference type="PANTHER" id="PTHR28336:SF4">
    <property type="entry name" value="DEATH DOMAIN-CONTAINING PROTEIN 1"/>
    <property type="match status" value="1"/>
</dbReference>
<dbReference type="AlphaFoldDB" id="A0A8C5GBN1"/>